<dbReference type="InterPro" id="IPR050953">
    <property type="entry name" value="N4_N6_ade-DNA_methylase"/>
</dbReference>
<keyword evidence="11" id="KW-0255">Endonuclease</keyword>
<sequence>MKRSRNSSDQRYAHVESRKQEGAHYTPDIIADFIADNMIASAKLGKEVCIADPAVGDGELLISLLKRLGKKSKKSIRVFGFDTNRKSLQIAETRIRAVFPDVNLTLLNRDFLQVCLEKGGLSNSGDLFAGDDIPPFDLLIANPPYIRTQVLGADHARQLSKCFGLKGRVDIYQAFLIAMKAVMKPDAICGVIVSNRFMTVKGAEKFREKLYESYSILGVWDFGDTRVFDAAVLPAVIIMSTSAASGRTNSIPFSSVYLADGEASEGNLPHVRNQVEALQCEGLVSAPTNTYRVSHGILTFDVNPGSVWRLECATSEQWLKKVSAKTWCTFKDVGKIRVGVKTTADNVFIRQDWKAEVGIKPELLMPLTTHHVAGHFRCNDKPKKTILYTHTVVNGKRASVDLAKYPRSKKYLEEHREQLAGRSYVIKAKRQWFEIWVPQNPALWKREKVIFRDIAEHPTFWMDEEGTVVNGDCYWMLRDNTSMPEDILWLVLAVANSTFIERFYDVKFQNKLYANKRRFISQYVEQFPLPDPSGKRAQSLINLAKECYLETRSDKKRSLEARIDKLVWTVFGVSMRSDVTD</sequence>
<feature type="domain" description="TaqI-like C-terminal specificity" evidence="10">
    <location>
        <begin position="409"/>
        <end position="529"/>
    </location>
</feature>
<dbReference type="InterPro" id="IPR029063">
    <property type="entry name" value="SAM-dependent_MTases_sf"/>
</dbReference>
<keyword evidence="5" id="KW-0680">Restriction system</keyword>
<dbReference type="PANTHER" id="PTHR33841">
    <property type="entry name" value="DNA METHYLTRANSFERASE YEEA-RELATED"/>
    <property type="match status" value="1"/>
</dbReference>
<dbReference type="RefSeq" id="WP_138234603.1">
    <property type="nucleotide sequence ID" value="NZ_CP185860.1"/>
</dbReference>
<evidence type="ECO:0000259" key="9">
    <source>
        <dbReference type="Pfam" id="PF07669"/>
    </source>
</evidence>
<dbReference type="EMBL" id="VANI01000005">
    <property type="protein sequence ID" value="TLM78572.1"/>
    <property type="molecule type" value="Genomic_DNA"/>
</dbReference>
<accession>A0ABY2UP07</accession>
<dbReference type="Pfam" id="PF07669">
    <property type="entry name" value="Eco57I"/>
    <property type="match status" value="1"/>
</dbReference>
<dbReference type="Pfam" id="PF12950">
    <property type="entry name" value="TaqI_C"/>
    <property type="match status" value="1"/>
</dbReference>
<name>A0ABY2UP07_9GAMM</name>
<dbReference type="CDD" id="cd02440">
    <property type="entry name" value="AdoMet_MTases"/>
    <property type="match status" value="1"/>
</dbReference>
<evidence type="ECO:0000256" key="6">
    <source>
        <dbReference type="ARBA" id="ARBA00023125"/>
    </source>
</evidence>
<feature type="domain" description="Type II methyltransferase M.TaqI-like" evidence="9">
    <location>
        <begin position="121"/>
        <end position="228"/>
    </location>
</feature>
<keyword evidence="6" id="KW-0238">DNA-binding</keyword>
<protein>
    <recommendedName>
        <fullName evidence="1">site-specific DNA-methyltransferase (adenine-specific)</fullName>
        <ecNumber evidence="1">2.1.1.72</ecNumber>
    </recommendedName>
</protein>
<dbReference type="SUPFAM" id="SSF53335">
    <property type="entry name" value="S-adenosyl-L-methionine-dependent methyltransferases"/>
    <property type="match status" value="1"/>
</dbReference>
<gene>
    <name evidence="11" type="ORF">FDY93_04700</name>
</gene>
<evidence type="ECO:0000256" key="5">
    <source>
        <dbReference type="ARBA" id="ARBA00022747"/>
    </source>
</evidence>
<organism evidence="11 12">
    <name type="scientific">Microbulbifer harenosus</name>
    <dbReference type="NCBI Taxonomy" id="2576840"/>
    <lineage>
        <taxon>Bacteria</taxon>
        <taxon>Pseudomonadati</taxon>
        <taxon>Pseudomonadota</taxon>
        <taxon>Gammaproteobacteria</taxon>
        <taxon>Cellvibrionales</taxon>
        <taxon>Microbulbiferaceae</taxon>
        <taxon>Microbulbifer</taxon>
    </lineage>
</organism>
<proteinExistence type="predicted"/>
<keyword evidence="3" id="KW-0808">Transferase</keyword>
<dbReference type="GO" id="GO:0004519">
    <property type="term" value="F:endonuclease activity"/>
    <property type="evidence" value="ECO:0007669"/>
    <property type="project" value="UniProtKB-KW"/>
</dbReference>
<keyword evidence="11" id="KW-0540">Nuclease</keyword>
<dbReference type="PROSITE" id="PS00092">
    <property type="entry name" value="N6_MTASE"/>
    <property type="match status" value="1"/>
</dbReference>
<evidence type="ECO:0000256" key="4">
    <source>
        <dbReference type="ARBA" id="ARBA00022691"/>
    </source>
</evidence>
<dbReference type="Proteomes" id="UP000306791">
    <property type="component" value="Unassembled WGS sequence"/>
</dbReference>
<dbReference type="Gene3D" id="3.40.50.150">
    <property type="entry name" value="Vaccinia Virus protein VP39"/>
    <property type="match status" value="1"/>
</dbReference>
<evidence type="ECO:0000259" key="10">
    <source>
        <dbReference type="Pfam" id="PF12950"/>
    </source>
</evidence>
<evidence type="ECO:0000313" key="12">
    <source>
        <dbReference type="Proteomes" id="UP000306791"/>
    </source>
</evidence>
<dbReference type="PRINTS" id="PR00507">
    <property type="entry name" value="N12N6MTFRASE"/>
</dbReference>
<feature type="region of interest" description="Disordered" evidence="8">
    <location>
        <begin position="1"/>
        <end position="20"/>
    </location>
</feature>
<comment type="caution">
    <text evidence="11">The sequence shown here is derived from an EMBL/GenBank/DDBJ whole genome shotgun (WGS) entry which is preliminary data.</text>
</comment>
<evidence type="ECO:0000256" key="2">
    <source>
        <dbReference type="ARBA" id="ARBA00022603"/>
    </source>
</evidence>
<dbReference type="InterPro" id="IPR002052">
    <property type="entry name" value="DNA_methylase_N6_adenine_CS"/>
</dbReference>
<keyword evidence="4" id="KW-0949">S-adenosyl-L-methionine</keyword>
<keyword evidence="2" id="KW-0489">Methyltransferase</keyword>
<keyword evidence="12" id="KW-1185">Reference proteome</keyword>
<keyword evidence="11" id="KW-0378">Hydrolase</keyword>
<evidence type="ECO:0000256" key="8">
    <source>
        <dbReference type="SAM" id="MobiDB-lite"/>
    </source>
</evidence>
<dbReference type="PANTHER" id="PTHR33841:SF1">
    <property type="entry name" value="DNA METHYLTRANSFERASE A"/>
    <property type="match status" value="1"/>
</dbReference>
<dbReference type="InterPro" id="IPR011639">
    <property type="entry name" value="MethylTrfase_TaqI-like_dom"/>
</dbReference>
<dbReference type="InterPro" id="IPR025931">
    <property type="entry name" value="TaqI_C"/>
</dbReference>
<dbReference type="EC" id="2.1.1.72" evidence="1"/>
<evidence type="ECO:0000256" key="3">
    <source>
        <dbReference type="ARBA" id="ARBA00022679"/>
    </source>
</evidence>
<evidence type="ECO:0000256" key="7">
    <source>
        <dbReference type="ARBA" id="ARBA00047942"/>
    </source>
</evidence>
<evidence type="ECO:0000313" key="11">
    <source>
        <dbReference type="EMBL" id="TLM78572.1"/>
    </source>
</evidence>
<reference evidence="11 12" key="1">
    <citation type="submission" date="2019-05" db="EMBL/GenBank/DDBJ databases">
        <title>Microbulbifer harenosus sp. nov., an alginate-degrading bacterium isolated from coastal sand.</title>
        <authorList>
            <person name="Huang H."/>
            <person name="Mo K."/>
            <person name="Bao S."/>
        </authorList>
    </citation>
    <scope>NUCLEOTIDE SEQUENCE [LARGE SCALE GENOMIC DNA]</scope>
    <source>
        <strain evidence="11 12">HB161719</strain>
    </source>
</reference>
<comment type="catalytic activity">
    <reaction evidence="7">
        <text>a 2'-deoxyadenosine in DNA + S-adenosyl-L-methionine = an N(6)-methyl-2'-deoxyadenosine in DNA + S-adenosyl-L-homocysteine + H(+)</text>
        <dbReference type="Rhea" id="RHEA:15197"/>
        <dbReference type="Rhea" id="RHEA-COMP:12418"/>
        <dbReference type="Rhea" id="RHEA-COMP:12419"/>
        <dbReference type="ChEBI" id="CHEBI:15378"/>
        <dbReference type="ChEBI" id="CHEBI:57856"/>
        <dbReference type="ChEBI" id="CHEBI:59789"/>
        <dbReference type="ChEBI" id="CHEBI:90615"/>
        <dbReference type="ChEBI" id="CHEBI:90616"/>
        <dbReference type="EC" id="2.1.1.72"/>
    </reaction>
</comment>
<evidence type="ECO:0000256" key="1">
    <source>
        <dbReference type="ARBA" id="ARBA00011900"/>
    </source>
</evidence>